<evidence type="ECO:0000313" key="3">
    <source>
        <dbReference type="Proteomes" id="UP001050691"/>
    </source>
</evidence>
<name>A0AAV5A776_9AGAM</name>
<sequence>MLTLIQLVAISLITLAYAFPVALHAAPKGLASSVDIGPNSFGQGKLPAMKRDEHDVPGDEITDPQITRLGAMFDDTLTL</sequence>
<feature type="signal peptide" evidence="1">
    <location>
        <begin position="1"/>
        <end position="18"/>
    </location>
</feature>
<protein>
    <submittedName>
        <fullName evidence="2">Uncharacterized protein</fullName>
    </submittedName>
</protein>
<organism evidence="2 3">
    <name type="scientific">Clathrus columnatus</name>
    <dbReference type="NCBI Taxonomy" id="1419009"/>
    <lineage>
        <taxon>Eukaryota</taxon>
        <taxon>Fungi</taxon>
        <taxon>Dikarya</taxon>
        <taxon>Basidiomycota</taxon>
        <taxon>Agaricomycotina</taxon>
        <taxon>Agaricomycetes</taxon>
        <taxon>Phallomycetidae</taxon>
        <taxon>Phallales</taxon>
        <taxon>Clathraceae</taxon>
        <taxon>Clathrus</taxon>
    </lineage>
</organism>
<dbReference type="EMBL" id="BPWL01000003">
    <property type="protein sequence ID" value="GJJ08861.1"/>
    <property type="molecule type" value="Genomic_DNA"/>
</dbReference>
<comment type="caution">
    <text evidence="2">The sequence shown here is derived from an EMBL/GenBank/DDBJ whole genome shotgun (WGS) entry which is preliminary data.</text>
</comment>
<dbReference type="AlphaFoldDB" id="A0AAV5A776"/>
<evidence type="ECO:0000313" key="2">
    <source>
        <dbReference type="EMBL" id="GJJ08861.1"/>
    </source>
</evidence>
<keyword evidence="3" id="KW-1185">Reference proteome</keyword>
<gene>
    <name evidence="2" type="ORF">Clacol_003081</name>
</gene>
<accession>A0AAV5A776</accession>
<proteinExistence type="predicted"/>
<keyword evidence="1" id="KW-0732">Signal</keyword>
<reference evidence="2" key="1">
    <citation type="submission" date="2021-10" db="EMBL/GenBank/DDBJ databases">
        <title>De novo Genome Assembly of Clathrus columnatus (Basidiomycota, Fungi) Using Illumina and Nanopore Sequence Data.</title>
        <authorList>
            <person name="Ogiso-Tanaka E."/>
            <person name="Itagaki H."/>
            <person name="Hosoya T."/>
            <person name="Hosaka K."/>
        </authorList>
    </citation>
    <scope>NUCLEOTIDE SEQUENCE</scope>
    <source>
        <strain evidence="2">MO-923</strain>
    </source>
</reference>
<feature type="chain" id="PRO_5043910177" evidence="1">
    <location>
        <begin position="19"/>
        <end position="79"/>
    </location>
</feature>
<evidence type="ECO:0000256" key="1">
    <source>
        <dbReference type="SAM" id="SignalP"/>
    </source>
</evidence>
<dbReference type="Proteomes" id="UP001050691">
    <property type="component" value="Unassembled WGS sequence"/>
</dbReference>